<feature type="signal peptide" evidence="1">
    <location>
        <begin position="1"/>
        <end position="19"/>
    </location>
</feature>
<dbReference type="RefSeq" id="WP_341672325.1">
    <property type="nucleotide sequence ID" value="NZ_JBBYHV010000001.1"/>
</dbReference>
<keyword evidence="3" id="KW-1185">Reference proteome</keyword>
<feature type="chain" id="PRO_5045334252" evidence="1">
    <location>
        <begin position="20"/>
        <end position="245"/>
    </location>
</feature>
<evidence type="ECO:0000313" key="2">
    <source>
        <dbReference type="EMBL" id="MEL1249799.1"/>
    </source>
</evidence>
<evidence type="ECO:0000313" key="3">
    <source>
        <dbReference type="Proteomes" id="UP001497045"/>
    </source>
</evidence>
<proteinExistence type="predicted"/>
<evidence type="ECO:0000256" key="1">
    <source>
        <dbReference type="SAM" id="SignalP"/>
    </source>
</evidence>
<keyword evidence="1" id="KW-0732">Signal</keyword>
<dbReference type="Proteomes" id="UP001497045">
    <property type="component" value="Unassembled WGS sequence"/>
</dbReference>
<sequence length="245" mass="25777">MTARSALLAAVTLFAALSACDRSDPPSDRIERAAEQLVSDAEGETLPARPTGPFAPRDECRDQPGGGAFLASLLDAVATREADDLLALSSEDIRLDFGGGNGAAELRDRLAADDGALWDELAEIVAMGCASDGATMTMPWYFAQGLPVDPYGGMIVTGEEVPLLDEPSADAPVLASLSWEAVELTGSPETDVAGGFTRVSWAQGAAGQTLVGFVESDRLRPYIDYRLIASRRNGSWHLTAFIAGD</sequence>
<gene>
    <name evidence="2" type="ORF">AAEO60_03855</name>
</gene>
<reference evidence="2 3" key="1">
    <citation type="submission" date="2024-04" db="EMBL/GenBank/DDBJ databases">
        <title>Aurantiacibacter sp. DGU6 16S ribosomal RNA gene Genome sequencing and assembly.</title>
        <authorList>
            <person name="Park S."/>
        </authorList>
    </citation>
    <scope>NUCLEOTIDE SEQUENCE [LARGE SCALE GENOMIC DNA]</scope>
    <source>
        <strain evidence="2 3">DGU6</strain>
    </source>
</reference>
<accession>A0ABU9IBJ9</accession>
<dbReference type="PROSITE" id="PS51257">
    <property type="entry name" value="PROKAR_LIPOPROTEIN"/>
    <property type="match status" value="1"/>
</dbReference>
<comment type="caution">
    <text evidence="2">The sequence shown here is derived from an EMBL/GenBank/DDBJ whole genome shotgun (WGS) entry which is preliminary data.</text>
</comment>
<name>A0ABU9IBJ9_9SPHN</name>
<dbReference type="EMBL" id="JBBYHV010000001">
    <property type="protein sequence ID" value="MEL1249799.1"/>
    <property type="molecule type" value="Genomic_DNA"/>
</dbReference>
<organism evidence="2 3">
    <name type="scientific">Aurantiacibacter gilvus</name>
    <dbReference type="NCBI Taxonomy" id="3139141"/>
    <lineage>
        <taxon>Bacteria</taxon>
        <taxon>Pseudomonadati</taxon>
        <taxon>Pseudomonadota</taxon>
        <taxon>Alphaproteobacteria</taxon>
        <taxon>Sphingomonadales</taxon>
        <taxon>Erythrobacteraceae</taxon>
        <taxon>Aurantiacibacter</taxon>
    </lineage>
</organism>
<protein>
    <submittedName>
        <fullName evidence="2">Uncharacterized protein</fullName>
    </submittedName>
</protein>